<dbReference type="Proteomes" id="UP001431429">
    <property type="component" value="Unassembled WGS sequence"/>
</dbReference>
<protein>
    <submittedName>
        <fullName evidence="3">Helix-turn-helix domain-containing protein</fullName>
    </submittedName>
</protein>
<evidence type="ECO:0000259" key="2">
    <source>
        <dbReference type="PROSITE" id="PS50943"/>
    </source>
</evidence>
<gene>
    <name evidence="3" type="ORF">NBG84_09805</name>
</gene>
<accession>A0ABT0UMV3</accession>
<proteinExistence type="predicted"/>
<organism evidence="3 4">
    <name type="scientific">Streptomyces albipurpureus</name>
    <dbReference type="NCBI Taxonomy" id="2897419"/>
    <lineage>
        <taxon>Bacteria</taxon>
        <taxon>Bacillati</taxon>
        <taxon>Actinomycetota</taxon>
        <taxon>Actinomycetes</taxon>
        <taxon>Kitasatosporales</taxon>
        <taxon>Streptomycetaceae</taxon>
        <taxon>Streptomyces</taxon>
    </lineage>
</organism>
<evidence type="ECO:0000313" key="3">
    <source>
        <dbReference type="EMBL" id="MCM2388586.1"/>
    </source>
</evidence>
<dbReference type="SMART" id="SM00530">
    <property type="entry name" value="HTH_XRE"/>
    <property type="match status" value="1"/>
</dbReference>
<dbReference type="InterPro" id="IPR001387">
    <property type="entry name" value="Cro/C1-type_HTH"/>
</dbReference>
<dbReference type="EMBL" id="JAMQAW010000008">
    <property type="protein sequence ID" value="MCM2388586.1"/>
    <property type="molecule type" value="Genomic_DNA"/>
</dbReference>
<keyword evidence="4" id="KW-1185">Reference proteome</keyword>
<dbReference type="InterPro" id="IPR010982">
    <property type="entry name" value="Lambda_DNA-bd_dom_sf"/>
</dbReference>
<feature type="domain" description="HTH cro/C1-type" evidence="2">
    <location>
        <begin position="12"/>
        <end position="73"/>
    </location>
</feature>
<feature type="compositionally biased region" description="Basic and acidic residues" evidence="1">
    <location>
        <begin position="88"/>
        <end position="98"/>
    </location>
</feature>
<dbReference type="Pfam" id="PF01381">
    <property type="entry name" value="HTH_3"/>
    <property type="match status" value="1"/>
</dbReference>
<name>A0ABT0UMV3_9ACTN</name>
<evidence type="ECO:0000313" key="4">
    <source>
        <dbReference type="Proteomes" id="UP001431429"/>
    </source>
</evidence>
<comment type="caution">
    <text evidence="3">The sequence shown here is derived from an EMBL/GenBank/DDBJ whole genome shotgun (WGS) entry which is preliminary data.</text>
</comment>
<dbReference type="SUPFAM" id="SSF47413">
    <property type="entry name" value="lambda repressor-like DNA-binding domains"/>
    <property type="match status" value="1"/>
</dbReference>
<evidence type="ECO:0000256" key="1">
    <source>
        <dbReference type="SAM" id="MobiDB-lite"/>
    </source>
</evidence>
<reference evidence="3" key="1">
    <citation type="submission" date="2022-06" db="EMBL/GenBank/DDBJ databases">
        <title>Genome public.</title>
        <authorList>
            <person name="Sun Q."/>
        </authorList>
    </citation>
    <scope>NUCLEOTIDE SEQUENCE</scope>
    <source>
        <strain evidence="3">CWNU-1</strain>
    </source>
</reference>
<dbReference type="RefSeq" id="WP_250918935.1">
    <property type="nucleotide sequence ID" value="NZ_JAMQAW010000008.1"/>
</dbReference>
<dbReference type="PROSITE" id="PS50943">
    <property type="entry name" value="HTH_CROC1"/>
    <property type="match status" value="1"/>
</dbReference>
<feature type="region of interest" description="Disordered" evidence="1">
    <location>
        <begin position="76"/>
        <end position="98"/>
    </location>
</feature>
<dbReference type="CDD" id="cd00093">
    <property type="entry name" value="HTH_XRE"/>
    <property type="match status" value="1"/>
</dbReference>
<dbReference type="Gene3D" id="1.10.260.40">
    <property type="entry name" value="lambda repressor-like DNA-binding domains"/>
    <property type="match status" value="1"/>
</dbReference>
<sequence>MSAADESFGHLLYRLRCEAGRTQEEQAEAVNAVTGRETLTRREISRYENNRNIPTNHTVAQIAVACGVPPKQLQREATAARARRHSGDHREDEEQDGMRRRNLIEGAIIGATAAAEPWGRLAHALGRGGRIDAEAAHSLIQRAEALHISELHLSAHQLRGHVAAHLDTLTAALAHAGEHERALIVAAGETAALAGWLAWDLGDHLAARAYYRVTADCAIAAGHPPLRALALTYASYGTADPTQAIDLLIQAAHDVRGPGAATAAAWVHARHAEEAARTGEPGKTTSTLRALDRARTAYDYADHTTEHAWTRFMSPARLDALVLSAYGRLSHPDLTDAAHTAAQQLGSERSDAGVVILGDIAAALLQGGDLDQGVYVAREFGAAATARPNTMGRDRAQAIIARLPAKEQDLAEHLRDLAS</sequence>